<protein>
    <submittedName>
        <fullName evidence="2">Uncharacterized protein</fullName>
    </submittedName>
</protein>
<feature type="non-terminal residue" evidence="2">
    <location>
        <position position="86"/>
    </location>
</feature>
<dbReference type="OrthoDB" id="1436592at2759"/>
<feature type="non-terminal residue" evidence="2">
    <location>
        <position position="1"/>
    </location>
</feature>
<evidence type="ECO:0000313" key="2">
    <source>
        <dbReference type="EMBL" id="RDX64591.1"/>
    </source>
</evidence>
<dbReference type="EMBL" id="QJKJ01014308">
    <property type="protein sequence ID" value="RDX64591.1"/>
    <property type="molecule type" value="Genomic_DNA"/>
</dbReference>
<organism evidence="2 3">
    <name type="scientific">Mucuna pruriens</name>
    <name type="common">Velvet bean</name>
    <name type="synonym">Dolichos pruriens</name>
    <dbReference type="NCBI Taxonomy" id="157652"/>
    <lineage>
        <taxon>Eukaryota</taxon>
        <taxon>Viridiplantae</taxon>
        <taxon>Streptophyta</taxon>
        <taxon>Embryophyta</taxon>
        <taxon>Tracheophyta</taxon>
        <taxon>Spermatophyta</taxon>
        <taxon>Magnoliopsida</taxon>
        <taxon>eudicotyledons</taxon>
        <taxon>Gunneridae</taxon>
        <taxon>Pentapetalae</taxon>
        <taxon>rosids</taxon>
        <taxon>fabids</taxon>
        <taxon>Fabales</taxon>
        <taxon>Fabaceae</taxon>
        <taxon>Papilionoideae</taxon>
        <taxon>50 kb inversion clade</taxon>
        <taxon>NPAAA clade</taxon>
        <taxon>indigoferoid/millettioid clade</taxon>
        <taxon>Phaseoleae</taxon>
        <taxon>Mucuna</taxon>
    </lineage>
</organism>
<name>A0A371EEX6_MUCPR</name>
<gene>
    <name evidence="2" type="ORF">CR513_56835</name>
</gene>
<dbReference type="Proteomes" id="UP000257109">
    <property type="component" value="Unassembled WGS sequence"/>
</dbReference>
<accession>A0A371EEX6</accession>
<comment type="caution">
    <text evidence="2">The sequence shown here is derived from an EMBL/GenBank/DDBJ whole genome shotgun (WGS) entry which is preliminary data.</text>
</comment>
<proteinExistence type="predicted"/>
<sequence>MKGDGIAAENSAMVASHRGRSDHGTRGMSRNGKGGRDEEYQEFLRLKSNNHAQSFVSPSVSTTCISHSMGSQGPWIIDSGASDHIS</sequence>
<evidence type="ECO:0000256" key="1">
    <source>
        <dbReference type="SAM" id="MobiDB-lite"/>
    </source>
</evidence>
<feature type="region of interest" description="Disordered" evidence="1">
    <location>
        <begin position="1"/>
        <end position="39"/>
    </location>
</feature>
<dbReference type="AlphaFoldDB" id="A0A371EEX6"/>
<keyword evidence="3" id="KW-1185">Reference proteome</keyword>
<reference evidence="2" key="1">
    <citation type="submission" date="2018-05" db="EMBL/GenBank/DDBJ databases">
        <title>Draft genome of Mucuna pruriens seed.</title>
        <authorList>
            <person name="Nnadi N.E."/>
            <person name="Vos R."/>
            <person name="Hasami M.H."/>
            <person name="Devisetty U.K."/>
            <person name="Aguiy J.C."/>
        </authorList>
    </citation>
    <scope>NUCLEOTIDE SEQUENCE [LARGE SCALE GENOMIC DNA]</scope>
    <source>
        <strain evidence="2">JCA_2017</strain>
    </source>
</reference>
<evidence type="ECO:0000313" key="3">
    <source>
        <dbReference type="Proteomes" id="UP000257109"/>
    </source>
</evidence>